<dbReference type="OrthoDB" id="333038at2"/>
<dbReference type="AlphaFoldDB" id="A0A327WD81"/>
<dbReference type="InterPro" id="IPR029069">
    <property type="entry name" value="HotDog_dom_sf"/>
</dbReference>
<dbReference type="CDD" id="cd00586">
    <property type="entry name" value="4HBT"/>
    <property type="match status" value="1"/>
</dbReference>
<evidence type="ECO:0000313" key="4">
    <source>
        <dbReference type="Proteomes" id="UP000249819"/>
    </source>
</evidence>
<protein>
    <submittedName>
        <fullName evidence="3">Acyl-CoA thioesterase FadM</fullName>
    </submittedName>
</protein>
<organism evidence="3 4">
    <name type="scientific">Chitinophaga dinghuensis</name>
    <dbReference type="NCBI Taxonomy" id="1539050"/>
    <lineage>
        <taxon>Bacteria</taxon>
        <taxon>Pseudomonadati</taxon>
        <taxon>Bacteroidota</taxon>
        <taxon>Chitinophagia</taxon>
        <taxon>Chitinophagales</taxon>
        <taxon>Chitinophagaceae</taxon>
        <taxon>Chitinophaga</taxon>
    </lineage>
</organism>
<dbReference type="PANTHER" id="PTHR31793:SF27">
    <property type="entry name" value="NOVEL THIOESTERASE SUPERFAMILY DOMAIN AND SAPOSIN A-TYPE DOMAIN CONTAINING PROTEIN (0610012H03RIK)"/>
    <property type="match status" value="1"/>
</dbReference>
<accession>A0A327WD81</accession>
<dbReference type="GO" id="GO:0047617">
    <property type="term" value="F:fatty acyl-CoA hydrolase activity"/>
    <property type="evidence" value="ECO:0007669"/>
    <property type="project" value="TreeGrafter"/>
</dbReference>
<keyword evidence="4" id="KW-1185">Reference proteome</keyword>
<comment type="similarity">
    <text evidence="1">Belongs to the 4-hydroxybenzoyl-CoA thioesterase family.</text>
</comment>
<keyword evidence="2" id="KW-0378">Hydrolase</keyword>
<evidence type="ECO:0000256" key="1">
    <source>
        <dbReference type="ARBA" id="ARBA00005953"/>
    </source>
</evidence>
<dbReference type="InterPro" id="IPR050563">
    <property type="entry name" value="4-hydroxybenzoyl-CoA_TE"/>
</dbReference>
<evidence type="ECO:0000313" key="3">
    <source>
        <dbReference type="EMBL" id="RAJ87436.1"/>
    </source>
</evidence>
<dbReference type="EMBL" id="QLMA01000001">
    <property type="protein sequence ID" value="RAJ87436.1"/>
    <property type="molecule type" value="Genomic_DNA"/>
</dbReference>
<comment type="caution">
    <text evidence="3">The sequence shown here is derived from an EMBL/GenBank/DDBJ whole genome shotgun (WGS) entry which is preliminary data.</text>
</comment>
<sequence>MARIKLDLPANFSFSTDIPVRIQDVNYGGHVGNDAILSIMHESRLQYLMHLGYVELDHTTNTGLIMADVAITYKGEAFHGDILKVEVTAAEFSAFGFELYYRITTTREDKTIAVAEGKTGMVCFDYNTRKVARLSHEMKASLEK</sequence>
<evidence type="ECO:0000256" key="2">
    <source>
        <dbReference type="ARBA" id="ARBA00022801"/>
    </source>
</evidence>
<name>A0A327WD81_9BACT</name>
<dbReference type="RefSeq" id="WP_111590128.1">
    <property type="nucleotide sequence ID" value="NZ_QLMA01000001.1"/>
</dbReference>
<reference evidence="3 4" key="1">
    <citation type="submission" date="2018-06" db="EMBL/GenBank/DDBJ databases">
        <title>Genomic Encyclopedia of Archaeal and Bacterial Type Strains, Phase II (KMG-II): from individual species to whole genera.</title>
        <authorList>
            <person name="Goeker M."/>
        </authorList>
    </citation>
    <scope>NUCLEOTIDE SEQUENCE [LARGE SCALE GENOMIC DNA]</scope>
    <source>
        <strain evidence="3 4">DSM 29821</strain>
    </source>
</reference>
<dbReference type="SUPFAM" id="SSF54637">
    <property type="entry name" value="Thioesterase/thiol ester dehydrase-isomerase"/>
    <property type="match status" value="1"/>
</dbReference>
<dbReference type="Pfam" id="PF13279">
    <property type="entry name" value="4HBT_2"/>
    <property type="match status" value="1"/>
</dbReference>
<dbReference type="PANTHER" id="PTHR31793">
    <property type="entry name" value="4-HYDROXYBENZOYL-COA THIOESTERASE FAMILY MEMBER"/>
    <property type="match status" value="1"/>
</dbReference>
<proteinExistence type="inferred from homology"/>
<dbReference type="Gene3D" id="3.10.129.10">
    <property type="entry name" value="Hotdog Thioesterase"/>
    <property type="match status" value="1"/>
</dbReference>
<gene>
    <name evidence="3" type="ORF">CLV59_101187</name>
</gene>
<dbReference type="Proteomes" id="UP000249819">
    <property type="component" value="Unassembled WGS sequence"/>
</dbReference>